<dbReference type="AlphaFoldDB" id="A0A645EN81"/>
<evidence type="ECO:0000313" key="1">
    <source>
        <dbReference type="EMBL" id="MPN02722.1"/>
    </source>
</evidence>
<accession>A0A645EN81</accession>
<dbReference type="EMBL" id="VSSQ01048674">
    <property type="protein sequence ID" value="MPN02722.1"/>
    <property type="molecule type" value="Genomic_DNA"/>
</dbReference>
<name>A0A645EN81_9ZZZZ</name>
<sequence>MSGVPRNSHMYTPTVSRSALNLEMRAKAISSPSGNDITMVTKNISNVTTVPSNIGPSIPKM</sequence>
<proteinExistence type="predicted"/>
<reference evidence="1" key="1">
    <citation type="submission" date="2019-08" db="EMBL/GenBank/DDBJ databases">
        <authorList>
            <person name="Kucharzyk K."/>
            <person name="Murdoch R.W."/>
            <person name="Higgins S."/>
            <person name="Loffler F."/>
        </authorList>
    </citation>
    <scope>NUCLEOTIDE SEQUENCE</scope>
</reference>
<organism evidence="1">
    <name type="scientific">bioreactor metagenome</name>
    <dbReference type="NCBI Taxonomy" id="1076179"/>
    <lineage>
        <taxon>unclassified sequences</taxon>
        <taxon>metagenomes</taxon>
        <taxon>ecological metagenomes</taxon>
    </lineage>
</organism>
<protein>
    <submittedName>
        <fullName evidence="1">Uncharacterized protein</fullName>
    </submittedName>
</protein>
<gene>
    <name evidence="1" type="ORF">SDC9_149938</name>
</gene>
<comment type="caution">
    <text evidence="1">The sequence shown here is derived from an EMBL/GenBank/DDBJ whole genome shotgun (WGS) entry which is preliminary data.</text>
</comment>